<evidence type="ECO:0000256" key="1">
    <source>
        <dbReference type="ARBA" id="ARBA00004141"/>
    </source>
</evidence>
<dbReference type="Gene3D" id="1.20.1740.10">
    <property type="entry name" value="Amino acid/polyamine transporter I"/>
    <property type="match status" value="1"/>
</dbReference>
<gene>
    <name evidence="9" type="ORF">AAC691_04175</name>
</gene>
<accession>A0ABZ3D825</accession>
<dbReference type="PROSITE" id="PS00218">
    <property type="entry name" value="AMINO_ACID_PERMEASE_1"/>
    <property type="match status" value="1"/>
</dbReference>
<feature type="transmembrane region" description="Helical" evidence="7">
    <location>
        <begin position="264"/>
        <end position="285"/>
    </location>
</feature>
<proteinExistence type="predicted"/>
<feature type="transmembrane region" description="Helical" evidence="7">
    <location>
        <begin position="427"/>
        <end position="445"/>
    </location>
</feature>
<evidence type="ECO:0000256" key="3">
    <source>
        <dbReference type="ARBA" id="ARBA00022692"/>
    </source>
</evidence>
<evidence type="ECO:0000256" key="6">
    <source>
        <dbReference type="SAM" id="MobiDB-lite"/>
    </source>
</evidence>
<dbReference type="Proteomes" id="UP001449795">
    <property type="component" value="Chromosome"/>
</dbReference>
<dbReference type="InterPro" id="IPR004841">
    <property type="entry name" value="AA-permease/SLC12A_dom"/>
</dbReference>
<evidence type="ECO:0000256" key="7">
    <source>
        <dbReference type="SAM" id="Phobius"/>
    </source>
</evidence>
<feature type="transmembrane region" description="Helical" evidence="7">
    <location>
        <begin position="309"/>
        <end position="329"/>
    </location>
</feature>
<feature type="transmembrane region" description="Helical" evidence="7">
    <location>
        <begin position="359"/>
        <end position="378"/>
    </location>
</feature>
<protein>
    <submittedName>
        <fullName evidence="9">Amino acid permease</fullName>
    </submittedName>
</protein>
<reference evidence="9 10" key="1">
    <citation type="submission" date="2024-04" db="EMBL/GenBank/DDBJ databases">
        <title>Complete genome sequence of Nguyenibacter vanlangesis HBCM-1154, a strain capable of nitrogen fixation, IAA production, and phosphorus solubilization isolated from sugarcane soil.</title>
        <authorList>
            <person name="MY HANH P."/>
        </authorList>
    </citation>
    <scope>NUCLEOTIDE SEQUENCE [LARGE SCALE GENOMIC DNA]</scope>
    <source>
        <strain evidence="9 10">HBCM 1154</strain>
    </source>
</reference>
<dbReference type="Pfam" id="PF00324">
    <property type="entry name" value="AA_permease"/>
    <property type="match status" value="1"/>
</dbReference>
<feature type="transmembrane region" description="Helical" evidence="7">
    <location>
        <begin position="384"/>
        <end position="407"/>
    </location>
</feature>
<dbReference type="PIRSF" id="PIRSF006060">
    <property type="entry name" value="AA_transporter"/>
    <property type="match status" value="1"/>
</dbReference>
<dbReference type="EMBL" id="CP152276">
    <property type="protein sequence ID" value="XAE43651.1"/>
    <property type="molecule type" value="Genomic_DNA"/>
</dbReference>
<feature type="transmembrane region" description="Helical" evidence="7">
    <location>
        <begin position="136"/>
        <end position="159"/>
    </location>
</feature>
<keyword evidence="3 7" id="KW-0812">Transmembrane</keyword>
<evidence type="ECO:0000256" key="5">
    <source>
        <dbReference type="ARBA" id="ARBA00023136"/>
    </source>
</evidence>
<name>A0ABZ3D825_9PROT</name>
<feature type="transmembrane region" description="Helical" evidence="7">
    <location>
        <begin position="70"/>
        <end position="89"/>
    </location>
</feature>
<evidence type="ECO:0000313" key="9">
    <source>
        <dbReference type="EMBL" id="XAE43651.1"/>
    </source>
</evidence>
<feature type="domain" description="Amino acid permease/ SLC12A" evidence="8">
    <location>
        <begin position="42"/>
        <end position="464"/>
    </location>
</feature>
<keyword evidence="5 7" id="KW-0472">Membrane</keyword>
<dbReference type="PANTHER" id="PTHR43495">
    <property type="entry name" value="GABA PERMEASE"/>
    <property type="match status" value="1"/>
</dbReference>
<dbReference type="RefSeq" id="WP_342629047.1">
    <property type="nucleotide sequence ID" value="NZ_CP152276.1"/>
</dbReference>
<comment type="subcellular location">
    <subcellularLocation>
        <location evidence="1">Membrane</location>
        <topology evidence="1">Multi-pass membrane protein</topology>
    </subcellularLocation>
</comment>
<dbReference type="InterPro" id="IPR004840">
    <property type="entry name" value="Amino_acid_permease_CS"/>
</dbReference>
<feature type="transmembrane region" description="Helical" evidence="7">
    <location>
        <begin position="451"/>
        <end position="470"/>
    </location>
</feature>
<feature type="transmembrane region" description="Helical" evidence="7">
    <location>
        <begin position="43"/>
        <end position="64"/>
    </location>
</feature>
<evidence type="ECO:0000313" key="10">
    <source>
        <dbReference type="Proteomes" id="UP001449795"/>
    </source>
</evidence>
<evidence type="ECO:0000256" key="4">
    <source>
        <dbReference type="ARBA" id="ARBA00022989"/>
    </source>
</evidence>
<sequence>MLNRVEQAGDAGPPGAEPPGAEPTGAAVSSGGGLAHSLRSRHVSMIAIGGMIGAGLFVNTSVMIRGAGPLVLLSYLLAGLIVFMVMRMLGEMAIDCPDAGSFVGHVRRGLGGRAAFVTGWSYWLFWVVVTSVEAKAAALIVAPMLGVAQLPVALGLIGLMTGVNMFSVRGYGEFEFWFSLLKISAIGLFTIVAGLALFGVIGPPLHGGIAHLWDQGGFMPHGFSASLALLPAILFTFAGAEIATVAAAETSDPARNIVQAIRTVVIRVMLFYMGSLGVILCLIPWNQVRPGHSPFLDVLHRIGIPGAEGAMTLVVLVAIASCLNSTLYVTSRILFEMAAHGDAPGRLVHVGPSGAPRRAISFGAAVGAVLTVIAATFPGEVFGFLLNASGAIILFDYLMVVFAQIALRGRMRRAGRRPAFPMLLYPYLSWLTVGAILLVMATMMLTPDTRVQIELGSVTLVLILALGMIVPRRARGTDDRAAPE</sequence>
<dbReference type="PANTHER" id="PTHR43495:SF5">
    <property type="entry name" value="GAMMA-AMINOBUTYRIC ACID PERMEASE"/>
    <property type="match status" value="1"/>
</dbReference>
<feature type="transmembrane region" description="Helical" evidence="7">
    <location>
        <begin position="180"/>
        <end position="202"/>
    </location>
</feature>
<feature type="region of interest" description="Disordered" evidence="6">
    <location>
        <begin position="1"/>
        <end position="33"/>
    </location>
</feature>
<keyword evidence="2" id="KW-0813">Transport</keyword>
<keyword evidence="4 7" id="KW-1133">Transmembrane helix</keyword>
<keyword evidence="10" id="KW-1185">Reference proteome</keyword>
<feature type="transmembrane region" description="Helical" evidence="7">
    <location>
        <begin position="110"/>
        <end position="130"/>
    </location>
</feature>
<organism evidence="9 10">
    <name type="scientific">Nguyenibacter vanlangensis</name>
    <dbReference type="NCBI Taxonomy" id="1216886"/>
    <lineage>
        <taxon>Bacteria</taxon>
        <taxon>Pseudomonadati</taxon>
        <taxon>Pseudomonadota</taxon>
        <taxon>Alphaproteobacteria</taxon>
        <taxon>Acetobacterales</taxon>
        <taxon>Acetobacteraceae</taxon>
        <taxon>Nguyenibacter</taxon>
    </lineage>
</organism>
<evidence type="ECO:0000256" key="2">
    <source>
        <dbReference type="ARBA" id="ARBA00022448"/>
    </source>
</evidence>
<evidence type="ECO:0000259" key="8">
    <source>
        <dbReference type="Pfam" id="PF00324"/>
    </source>
</evidence>
<feature type="transmembrane region" description="Helical" evidence="7">
    <location>
        <begin position="222"/>
        <end position="243"/>
    </location>
</feature>